<dbReference type="Pfam" id="PF03140">
    <property type="entry name" value="DUF247"/>
    <property type="match status" value="1"/>
</dbReference>
<gene>
    <name evidence="1" type="ORF">PRUPE_7G045600</name>
</gene>
<reference evidence="1 2" key="1">
    <citation type="journal article" date="2013" name="Nat. Genet.">
        <title>The high-quality draft genome of peach (Prunus persica) identifies unique patterns of genetic diversity, domestication and genome evolution.</title>
        <authorList>
            <consortium name="International Peach Genome Initiative"/>
            <person name="Verde I."/>
            <person name="Abbott A.G."/>
            <person name="Scalabrin S."/>
            <person name="Jung S."/>
            <person name="Shu S."/>
            <person name="Marroni F."/>
            <person name="Zhebentyayeva T."/>
            <person name="Dettori M.T."/>
            <person name="Grimwood J."/>
            <person name="Cattonaro F."/>
            <person name="Zuccolo A."/>
            <person name="Rossini L."/>
            <person name="Jenkins J."/>
            <person name="Vendramin E."/>
            <person name="Meisel L.A."/>
            <person name="Decroocq V."/>
            <person name="Sosinski B."/>
            <person name="Prochnik S."/>
            <person name="Mitros T."/>
            <person name="Policriti A."/>
            <person name="Cipriani G."/>
            <person name="Dondini L."/>
            <person name="Ficklin S."/>
            <person name="Goodstein D.M."/>
            <person name="Xuan P."/>
            <person name="Del Fabbro C."/>
            <person name="Aramini V."/>
            <person name="Copetti D."/>
            <person name="Gonzalez S."/>
            <person name="Horner D.S."/>
            <person name="Falchi R."/>
            <person name="Lucas S."/>
            <person name="Mica E."/>
            <person name="Maldonado J."/>
            <person name="Lazzari B."/>
            <person name="Bielenberg D."/>
            <person name="Pirona R."/>
            <person name="Miculan M."/>
            <person name="Barakat A."/>
            <person name="Testolin R."/>
            <person name="Stella A."/>
            <person name="Tartarini S."/>
            <person name="Tonutti P."/>
            <person name="Arus P."/>
            <person name="Orellana A."/>
            <person name="Wells C."/>
            <person name="Main D."/>
            <person name="Vizzotto G."/>
            <person name="Silva H."/>
            <person name="Salamini F."/>
            <person name="Schmutz J."/>
            <person name="Morgante M."/>
            <person name="Rokhsar D.S."/>
        </authorList>
    </citation>
    <scope>NUCLEOTIDE SEQUENCE [LARGE SCALE GENOMIC DNA]</scope>
    <source>
        <strain evidence="2">cv. Nemared</strain>
    </source>
</reference>
<dbReference type="Gramene" id="ONH95001">
    <property type="protein sequence ID" value="ONH95001"/>
    <property type="gene ID" value="PRUPE_7G045600"/>
</dbReference>
<dbReference type="EMBL" id="CM007657">
    <property type="protein sequence ID" value="ONH95001.1"/>
    <property type="molecule type" value="Genomic_DNA"/>
</dbReference>
<accession>A0A251N6M6</accession>
<name>A0A251N6M6_PRUPE</name>
<sequence>MRLSNKGFGIRVDKMRLFQCAKAARSLIPKIQSVPRILRSHRNSEKYFEPRVVAMTPIYTIVNRAYPAPKRLAPRQPRLLPCRRKTHFRAPTAPINQCKYKEADELKYILAADFIHDSGQKDEDLYKKIKDCIKLIKDCYDMETTKCYDDDEILFIDGCSTLQFIYKRHCLEEYGMKRDQEAFAEQDLFLPENQLPYQELSAMERFALWQITAAEEPPDEYKRGFQQREGRPINMGEEPQPAHLPDLLRKRLLGPALTHMEKWISTEDRFPLYHNAQELKAARTHFGRGKGFLSLPPINEDAMSLFLNLIAYEMCPDFLNDFVVTFFFGFPSSVVAHPDDAKQLQSARIFCNLRGSDEALADLFHEIGPDLASTHSIHNIVSAN</sequence>
<organism evidence="1 2">
    <name type="scientific">Prunus persica</name>
    <name type="common">Peach</name>
    <name type="synonym">Amygdalus persica</name>
    <dbReference type="NCBI Taxonomy" id="3760"/>
    <lineage>
        <taxon>Eukaryota</taxon>
        <taxon>Viridiplantae</taxon>
        <taxon>Streptophyta</taxon>
        <taxon>Embryophyta</taxon>
        <taxon>Tracheophyta</taxon>
        <taxon>Spermatophyta</taxon>
        <taxon>Magnoliopsida</taxon>
        <taxon>eudicotyledons</taxon>
        <taxon>Gunneridae</taxon>
        <taxon>Pentapetalae</taxon>
        <taxon>rosids</taxon>
        <taxon>fabids</taxon>
        <taxon>Rosales</taxon>
        <taxon>Rosaceae</taxon>
        <taxon>Amygdaloideae</taxon>
        <taxon>Amygdaleae</taxon>
        <taxon>Prunus</taxon>
    </lineage>
</organism>
<protein>
    <submittedName>
        <fullName evidence="1">Uncharacterized protein</fullName>
    </submittedName>
</protein>
<dbReference type="InterPro" id="IPR004158">
    <property type="entry name" value="DUF247_pln"/>
</dbReference>
<evidence type="ECO:0000313" key="2">
    <source>
        <dbReference type="Proteomes" id="UP000006882"/>
    </source>
</evidence>
<dbReference type="PANTHER" id="PTHR31549:SF191">
    <property type="entry name" value="DUF247 DOMAIN PROTEIN"/>
    <property type="match status" value="1"/>
</dbReference>
<proteinExistence type="predicted"/>
<dbReference type="AlphaFoldDB" id="A0A251N6M6"/>
<evidence type="ECO:0000313" key="1">
    <source>
        <dbReference type="EMBL" id="ONH95001.1"/>
    </source>
</evidence>
<dbReference type="eggNOG" id="ENOG502QTFS">
    <property type="taxonomic scope" value="Eukaryota"/>
</dbReference>
<dbReference type="PANTHER" id="PTHR31549">
    <property type="entry name" value="PROTEIN, PUTATIVE (DUF247)-RELATED-RELATED"/>
    <property type="match status" value="1"/>
</dbReference>
<keyword evidence="2" id="KW-1185">Reference proteome</keyword>
<dbReference type="STRING" id="3760.A0A251N6M6"/>
<dbReference type="Proteomes" id="UP000006882">
    <property type="component" value="Chromosome G7"/>
</dbReference>